<proteinExistence type="inferred from homology"/>
<geneLocation type="plasmid" evidence="11 12">
    <name>pYZ2</name>
</geneLocation>
<dbReference type="GO" id="GO:0043571">
    <property type="term" value="P:maintenance of CRISPR repeat elements"/>
    <property type="evidence" value="ECO:0007669"/>
    <property type="project" value="UniProtKB-UniRule"/>
</dbReference>
<evidence type="ECO:0000256" key="9">
    <source>
        <dbReference type="HAMAP-Rule" id="MF_01471"/>
    </source>
</evidence>
<keyword evidence="4 9" id="KW-0479">Metal-binding</keyword>
<dbReference type="InterPro" id="IPR021127">
    <property type="entry name" value="CRISPR_associated_Cas2"/>
</dbReference>
<dbReference type="EC" id="3.1.-.-" evidence="9"/>
<dbReference type="KEGG" id="ahu:A6A40_19900"/>
<dbReference type="GO" id="GO:0016787">
    <property type="term" value="F:hydrolase activity"/>
    <property type="evidence" value="ECO:0007669"/>
    <property type="project" value="UniProtKB-KW"/>
</dbReference>
<evidence type="ECO:0000256" key="8">
    <source>
        <dbReference type="ARBA" id="ARBA00023118"/>
    </source>
</evidence>
<evidence type="ECO:0000313" key="12">
    <source>
        <dbReference type="Proteomes" id="UP000077405"/>
    </source>
</evidence>
<evidence type="ECO:0000256" key="5">
    <source>
        <dbReference type="ARBA" id="ARBA00022759"/>
    </source>
</evidence>
<dbReference type="Gene3D" id="3.30.70.240">
    <property type="match status" value="1"/>
</dbReference>
<dbReference type="Proteomes" id="UP000077405">
    <property type="component" value="Plasmid pYZ2"/>
</dbReference>
<comment type="cofactor">
    <cofactor evidence="1 9">
        <name>Mg(2+)</name>
        <dbReference type="ChEBI" id="CHEBI:18420"/>
    </cofactor>
</comment>
<dbReference type="Pfam" id="PF09827">
    <property type="entry name" value="CRISPR_Cas2"/>
    <property type="match status" value="1"/>
</dbReference>
<keyword evidence="5 9" id="KW-0255">Endonuclease</keyword>
<reference evidence="11 12" key="1">
    <citation type="submission" date="2018-04" db="EMBL/GenBank/DDBJ databases">
        <title>Complete genome sequence of the nitrogen-fixing bacterium Azospirillum humicireducens type strain SgZ-5.</title>
        <authorList>
            <person name="Yu Z."/>
        </authorList>
    </citation>
    <scope>NUCLEOTIDE SEQUENCE [LARGE SCALE GENOMIC DNA]</scope>
    <source>
        <strain evidence="11 12">SgZ-5</strain>
        <plasmid evidence="11 12">pYZ2</plasmid>
    </source>
</reference>
<dbReference type="EMBL" id="CP028903">
    <property type="protein sequence ID" value="AWB07312.1"/>
    <property type="molecule type" value="Genomic_DNA"/>
</dbReference>
<evidence type="ECO:0000256" key="4">
    <source>
        <dbReference type="ARBA" id="ARBA00022723"/>
    </source>
</evidence>
<dbReference type="GO" id="GO:0051607">
    <property type="term" value="P:defense response to virus"/>
    <property type="evidence" value="ECO:0007669"/>
    <property type="project" value="UniProtKB-UniRule"/>
</dbReference>
<name>A0A2R4VSB6_9PROT</name>
<evidence type="ECO:0000256" key="1">
    <source>
        <dbReference type="ARBA" id="ARBA00001946"/>
    </source>
</evidence>
<comment type="function">
    <text evidence="9">CRISPR (clustered regularly interspaced short palindromic repeat), is an adaptive immune system that provides protection against mobile genetic elements (viruses, transposable elements and conjugative plasmids). CRISPR clusters contain sequences complementary to antecedent mobile elements and target invading nucleic acids. CRISPR clusters are transcribed and processed into CRISPR RNA (crRNA). Functions as a ssRNA-specific endoribonuclease. Involved in the integration of spacer DNA into the CRISPR cassette.</text>
</comment>
<dbReference type="OrthoDB" id="9798176at2"/>
<dbReference type="PIRSF" id="PIRSF032582">
    <property type="entry name" value="Cas2"/>
    <property type="match status" value="1"/>
</dbReference>
<comment type="subunit">
    <text evidence="9">Homodimer, forms a heterotetramer with a Cas1 homodimer.</text>
</comment>
<dbReference type="GO" id="GO:0004521">
    <property type="term" value="F:RNA endonuclease activity"/>
    <property type="evidence" value="ECO:0007669"/>
    <property type="project" value="UniProtKB-UniRule"/>
</dbReference>
<dbReference type="AlphaFoldDB" id="A0A2R4VSB6"/>
<evidence type="ECO:0000313" key="11">
    <source>
        <dbReference type="EMBL" id="AWB07312.1"/>
    </source>
</evidence>
<dbReference type="SUPFAM" id="SSF143430">
    <property type="entry name" value="TTP0101/SSO1404-like"/>
    <property type="match status" value="1"/>
</dbReference>
<gene>
    <name evidence="9 11" type="primary">cas2</name>
    <name evidence="11" type="ORF">A6A40_19900</name>
</gene>
<dbReference type="CDD" id="cd09725">
    <property type="entry name" value="Cas2_I_II_III"/>
    <property type="match status" value="1"/>
</dbReference>
<dbReference type="PANTHER" id="PTHR34405">
    <property type="entry name" value="CRISPR-ASSOCIATED ENDORIBONUCLEASE CAS2"/>
    <property type="match status" value="1"/>
</dbReference>
<dbReference type="RefSeq" id="WP_108547606.1">
    <property type="nucleotide sequence ID" value="NZ_CP028903.1"/>
</dbReference>
<sequence length="96" mass="10912">MLMLITYDVNTQDAAGRRRLRRVAKACRDFGQRVQFSVFECEVDPAQWTALRARLLGEIDQSIDSLRFYHLGASASRRIEHVGAKPTLDLDGTLVF</sequence>
<organism evidence="11 12">
    <name type="scientific">Azospirillum humicireducens</name>
    <dbReference type="NCBI Taxonomy" id="1226968"/>
    <lineage>
        <taxon>Bacteria</taxon>
        <taxon>Pseudomonadati</taxon>
        <taxon>Pseudomonadota</taxon>
        <taxon>Alphaproteobacteria</taxon>
        <taxon>Rhodospirillales</taxon>
        <taxon>Azospirillaceae</taxon>
        <taxon>Azospirillum</taxon>
    </lineage>
</organism>
<dbReference type="GO" id="GO:0046872">
    <property type="term" value="F:metal ion binding"/>
    <property type="evidence" value="ECO:0007669"/>
    <property type="project" value="UniProtKB-UniRule"/>
</dbReference>
<keyword evidence="8 9" id="KW-0051">Antiviral defense</keyword>
<dbReference type="HAMAP" id="MF_01471">
    <property type="entry name" value="Cas2"/>
    <property type="match status" value="1"/>
</dbReference>
<evidence type="ECO:0000256" key="6">
    <source>
        <dbReference type="ARBA" id="ARBA00022801"/>
    </source>
</evidence>
<keyword evidence="11" id="KW-0614">Plasmid</keyword>
<keyword evidence="12" id="KW-1185">Reference proteome</keyword>
<evidence type="ECO:0000256" key="7">
    <source>
        <dbReference type="ARBA" id="ARBA00022842"/>
    </source>
</evidence>
<evidence type="ECO:0000256" key="3">
    <source>
        <dbReference type="ARBA" id="ARBA00022722"/>
    </source>
</evidence>
<dbReference type="NCBIfam" id="TIGR01573">
    <property type="entry name" value="cas2"/>
    <property type="match status" value="1"/>
</dbReference>
<protein>
    <recommendedName>
        <fullName evidence="9">CRISPR-associated endoribonuclease Cas2</fullName>
        <ecNumber evidence="9">3.1.-.-</ecNumber>
    </recommendedName>
</protein>
<keyword evidence="3 9" id="KW-0540">Nuclease</keyword>
<keyword evidence="6 9" id="KW-0378">Hydrolase</keyword>
<comment type="similarity">
    <text evidence="2 9 10">Belongs to the CRISPR-associated endoribonuclease Cas2 protein family.</text>
</comment>
<keyword evidence="7 9" id="KW-0460">Magnesium</keyword>
<dbReference type="InterPro" id="IPR019199">
    <property type="entry name" value="Virulence_VapD/CRISPR_Cas2"/>
</dbReference>
<evidence type="ECO:0000256" key="2">
    <source>
        <dbReference type="ARBA" id="ARBA00009959"/>
    </source>
</evidence>
<evidence type="ECO:0000256" key="10">
    <source>
        <dbReference type="PIRNR" id="PIRNR032582"/>
    </source>
</evidence>
<feature type="binding site" evidence="9">
    <location>
        <position position="8"/>
    </location>
    <ligand>
        <name>Mg(2+)</name>
        <dbReference type="ChEBI" id="CHEBI:18420"/>
        <note>catalytic</note>
    </ligand>
</feature>
<accession>A0A2R4VSB6</accession>
<dbReference type="PANTHER" id="PTHR34405:SF3">
    <property type="entry name" value="CRISPR-ASSOCIATED ENDORIBONUCLEASE CAS2 3"/>
    <property type="match status" value="1"/>
</dbReference>